<sequence length="1380" mass="152905">MAADTESKPESPDSLIKATRILDQSSPESLPDTLKNLWRLLSSSPVDKFHSAEELILRWILKNMNGKSAPAEQFRRYPMAWVVMACVLTRIPLSTLARSLIDRRFVSILEQTLKEISNPQDEEDEASSDVEMADGTSSPKADSKKRKRSPELQFDLLMLRKAGGCLRTADSLFGALEKLLARLKDVPVDAPLNVRMGAEHVKGMFFSPAKEIFEILRPMLSICGNALNEQESEPAENRPSWINVLSDLWDLHRQSGNDAVDVALSLYPTGCVILAKIDRSKDLVVDARVKASWRQSLRRFFVKNMILPARAAFLNNKDVGIIQEAVNMTSSLPTASCPVLFSLAVSPSGSTDDASGRKDRQDWSQKAFEIVEEAMRTAEPTRRNEAMKIVLDTALQNNASISLDSLRQVCRQYTTDSGSIDLSLVPRVADIDVDAFMISTEGQSLLDDVIAQITSLGDAELNVSTETDLVKFVVSLAEGSAKARNVPWFIRKWTEVLSESLAKDGDFTTVKGIWTSVRVVDAVANLLQPSINISQLRALIEWLGTSGDSFKKGSLLVVLDAMTQGLTDEEYVDSAGTRLFDLASDVKLKHLEGVMKARWWRIVERTISQSELGVIGTLWEKVESDLKKALKKEDLADPAAIAAFRCCTAFWLANYPKGPLESETSAMAWTFLKRLQKADQKAAAADDSTLAFYDARRLVDLAASSDFSGDFLAGLLACLDKADPSSYSVQSLLLNEASLGNYKYLNALVSHAIGTLAREGGDKSKRTKRQVNSAIHILLDLPSETLSREQREKVVPSLLRLVDFQEGMDMKSTTSLMSLMIKVMKRPTYYEDIKFADLVALGQKIQHGIKSQWSSILSTDNAYKFLKLFETLALITLKQMTSSWEERDRVYLSEASRIVLDWPAKPSSDETHRYILLRALVSALQSSKVKQQAQAVVDPTQLMEKLSSMLANALVSSDLNSLYEKTGTVIVVGQETPLSPSLTHIFIEQLDILDAAAIRASLLPSKEKLEHVSDELCSRGFKSGWRLKELLFKSFGGDVKEALYTSDDVAVWRPHTHNSVPRPLLAGQNDITRYVNVVLMHTDDEARASYAGAICQNLREGHDITGDIIAIHQLLQADGKSSLGLFAGLVNWSQVQHELTERLPKSRNWAEFSVIAKTAEFVLEKKPMKQWNIENALRAVAVICSNGPTMIKESQASDKAYPWLCGLVEVIIKRHRHRLEGHFHLLTTTLQALLRLLIIPWPTATLSSLPANTSTSPAPPDQEAQAARFSRLLTLICEPSVASVTRGQNPGGALDSAPEAAKKSAAQHMFLVLVTFIKLQLDRPVARGVRAALDPGVYSVLDITTAEGRRMINEAVDASGRAIFRDMYKRYVRFGKWNGV</sequence>
<dbReference type="Pfam" id="PF10441">
    <property type="entry name" value="Urb2"/>
    <property type="match status" value="1"/>
</dbReference>
<dbReference type="PANTHER" id="PTHR15682">
    <property type="entry name" value="UNHEALTHY RIBOSOME BIOGENESIS PROTEIN 2 HOMOLOG"/>
    <property type="match status" value="1"/>
</dbReference>
<feature type="region of interest" description="Disordered" evidence="1">
    <location>
        <begin position="117"/>
        <end position="147"/>
    </location>
</feature>
<evidence type="ECO:0000256" key="1">
    <source>
        <dbReference type="SAM" id="MobiDB-lite"/>
    </source>
</evidence>
<dbReference type="PANTHER" id="PTHR15682:SF2">
    <property type="entry name" value="UNHEALTHY RIBOSOME BIOGENESIS PROTEIN 2 HOMOLOG"/>
    <property type="match status" value="1"/>
</dbReference>
<evidence type="ECO:0000313" key="3">
    <source>
        <dbReference type="EMBL" id="POS80042.1"/>
    </source>
</evidence>
<organism evidence="3 4">
    <name type="scientific">Diaporthe helianthi</name>
    <dbReference type="NCBI Taxonomy" id="158607"/>
    <lineage>
        <taxon>Eukaryota</taxon>
        <taxon>Fungi</taxon>
        <taxon>Dikarya</taxon>
        <taxon>Ascomycota</taxon>
        <taxon>Pezizomycotina</taxon>
        <taxon>Sordariomycetes</taxon>
        <taxon>Sordariomycetidae</taxon>
        <taxon>Diaporthales</taxon>
        <taxon>Diaporthaceae</taxon>
        <taxon>Diaporthe</taxon>
    </lineage>
</organism>
<dbReference type="InParanoid" id="A0A2P5IBZ7"/>
<gene>
    <name evidence="3" type="ORF">DHEL01_v201560</name>
</gene>
<name>A0A2P5IBZ7_DIAHE</name>
<dbReference type="InterPro" id="IPR018849">
    <property type="entry name" value="Urb2/Npa2_C"/>
</dbReference>
<feature type="compositionally biased region" description="Acidic residues" evidence="1">
    <location>
        <begin position="120"/>
        <end position="132"/>
    </location>
</feature>
<proteinExistence type="predicted"/>
<evidence type="ECO:0000313" key="4">
    <source>
        <dbReference type="Proteomes" id="UP000094444"/>
    </source>
</evidence>
<dbReference type="GO" id="GO:0005730">
    <property type="term" value="C:nucleolus"/>
    <property type="evidence" value="ECO:0007669"/>
    <property type="project" value="TreeGrafter"/>
</dbReference>
<dbReference type="STRING" id="158607.A0A2P5IBZ7"/>
<dbReference type="Proteomes" id="UP000094444">
    <property type="component" value="Unassembled WGS sequence"/>
</dbReference>
<accession>A0A2P5IBZ7</accession>
<protein>
    <submittedName>
        <fullName evidence="3">Urb2/Npa2 family protein</fullName>
    </submittedName>
</protein>
<dbReference type="EMBL" id="MAVT02000073">
    <property type="protein sequence ID" value="POS80042.1"/>
    <property type="molecule type" value="Genomic_DNA"/>
</dbReference>
<dbReference type="InterPro" id="IPR052609">
    <property type="entry name" value="Ribosome_Biogenesis_Reg"/>
</dbReference>
<dbReference type="GO" id="GO:0042254">
    <property type="term" value="P:ribosome biogenesis"/>
    <property type="evidence" value="ECO:0007669"/>
    <property type="project" value="TreeGrafter"/>
</dbReference>
<reference evidence="3" key="1">
    <citation type="submission" date="2017-09" db="EMBL/GenBank/DDBJ databases">
        <title>Polyketide synthases of a Diaporthe helianthi virulent isolate.</title>
        <authorList>
            <person name="Baroncelli R."/>
        </authorList>
    </citation>
    <scope>NUCLEOTIDE SEQUENCE [LARGE SCALE GENOMIC DNA]</scope>
    <source>
        <strain evidence="3">7/96</strain>
    </source>
</reference>
<dbReference type="OrthoDB" id="160374at2759"/>
<feature type="domain" description="Nucleolar 27S pre-rRNA processing Urb2/Npa2 C-terminal" evidence="2">
    <location>
        <begin position="1162"/>
        <end position="1379"/>
    </location>
</feature>
<keyword evidence="4" id="KW-1185">Reference proteome</keyword>
<evidence type="ECO:0000259" key="2">
    <source>
        <dbReference type="Pfam" id="PF10441"/>
    </source>
</evidence>
<comment type="caution">
    <text evidence="3">The sequence shown here is derived from an EMBL/GenBank/DDBJ whole genome shotgun (WGS) entry which is preliminary data.</text>
</comment>